<evidence type="ECO:0000259" key="4">
    <source>
        <dbReference type="PROSITE" id="PS51767"/>
    </source>
</evidence>
<feature type="domain" description="Peptidase A1" evidence="4">
    <location>
        <begin position="43"/>
        <end position="387"/>
    </location>
</feature>
<dbReference type="InterPro" id="IPR033121">
    <property type="entry name" value="PEPTIDASE_A1"/>
</dbReference>
<reference evidence="6" key="1">
    <citation type="submission" date="2019-04" db="EMBL/GenBank/DDBJ databases">
        <title>Friends and foes A comparative genomics studyof 23 Aspergillus species from section Flavi.</title>
        <authorList>
            <consortium name="DOE Joint Genome Institute"/>
            <person name="Kjaerbolling I."/>
            <person name="Vesth T."/>
            <person name="Frisvad J.C."/>
            <person name="Nybo J.L."/>
            <person name="Theobald S."/>
            <person name="Kildgaard S."/>
            <person name="Isbrandt T."/>
            <person name="Kuo A."/>
            <person name="Sato A."/>
            <person name="Lyhne E.K."/>
            <person name="Kogle M.E."/>
            <person name="Wiebenga A."/>
            <person name="Kun R.S."/>
            <person name="Lubbers R.J."/>
            <person name="Makela M.R."/>
            <person name="Barry K."/>
            <person name="Chovatia M."/>
            <person name="Clum A."/>
            <person name="Daum C."/>
            <person name="Haridas S."/>
            <person name="He G."/>
            <person name="LaButti K."/>
            <person name="Lipzen A."/>
            <person name="Mondo S."/>
            <person name="Riley R."/>
            <person name="Salamov A."/>
            <person name="Simmons B.A."/>
            <person name="Magnuson J.K."/>
            <person name="Henrissat B."/>
            <person name="Mortensen U.H."/>
            <person name="Larsen T.O."/>
            <person name="Devries R.P."/>
            <person name="Grigoriev I.V."/>
            <person name="Machida M."/>
            <person name="Baker S.E."/>
            <person name="Andersen M.R."/>
        </authorList>
    </citation>
    <scope>NUCLEOTIDE SEQUENCE [LARGE SCALE GENOMIC DNA]</scope>
    <source>
        <strain evidence="6">CBS 553.77</strain>
    </source>
</reference>
<organism evidence="5 6">
    <name type="scientific">Aspergillus coremiiformis</name>
    <dbReference type="NCBI Taxonomy" id="138285"/>
    <lineage>
        <taxon>Eukaryota</taxon>
        <taxon>Fungi</taxon>
        <taxon>Dikarya</taxon>
        <taxon>Ascomycota</taxon>
        <taxon>Pezizomycotina</taxon>
        <taxon>Eurotiomycetes</taxon>
        <taxon>Eurotiomycetidae</taxon>
        <taxon>Eurotiales</taxon>
        <taxon>Aspergillaceae</taxon>
        <taxon>Aspergillus</taxon>
        <taxon>Aspergillus subgen. Circumdati</taxon>
    </lineage>
</organism>
<protein>
    <submittedName>
        <fullName evidence="5">Aspartic peptidase domain-containing protein</fullName>
    </submittedName>
</protein>
<keyword evidence="2" id="KW-0812">Transmembrane</keyword>
<keyword evidence="3" id="KW-0732">Signal</keyword>
<feature type="compositionally biased region" description="Polar residues" evidence="1">
    <location>
        <begin position="533"/>
        <end position="549"/>
    </location>
</feature>
<name>A0A5N6Z891_9EURO</name>
<dbReference type="Pfam" id="PF00026">
    <property type="entry name" value="Asp"/>
    <property type="match status" value="1"/>
</dbReference>
<dbReference type="SUPFAM" id="SSF50630">
    <property type="entry name" value="Acid proteases"/>
    <property type="match status" value="1"/>
</dbReference>
<dbReference type="Gene3D" id="2.40.70.10">
    <property type="entry name" value="Acid Proteases"/>
    <property type="match status" value="2"/>
</dbReference>
<evidence type="ECO:0000313" key="6">
    <source>
        <dbReference type="Proteomes" id="UP000327118"/>
    </source>
</evidence>
<accession>A0A5N6Z891</accession>
<feature type="transmembrane region" description="Helical" evidence="2">
    <location>
        <begin position="430"/>
        <end position="452"/>
    </location>
</feature>
<feature type="signal peptide" evidence="3">
    <location>
        <begin position="1"/>
        <end position="20"/>
    </location>
</feature>
<keyword evidence="2" id="KW-0472">Membrane</keyword>
<sequence length="573" mass="62014">MKSFSGIALVVGLLLPIGRGKEISEPISLDADVDWYGNDGTWSAVNVFIGSQLKTISLFPSTIDRSTWVLAGSACDNSPVVECFKKRGGLYWTSESTTWNSQGQQPSSRDPSVQATYGSDTIYVDYIPVNESPVVISDDTDTWIGLLGLGVSRSGHDIDTHINPSLMEIAYVNDSFVPSSSYGYTAGAHYRLKGTPASLTIGGVDRARFHENNATFHLTRSAVPVVSLNTIAISSGTEGAESTGIIDQFVPSSPGESALYTLDSSTSYLWLPKDAFDAFGQVFNLTYNDTLGVYTYGNDTSHRERLLAMNISITFSISDLPDSSHSVNITLPFQAFDHSLTYPYTNTPVPYLPVKRATTNQEQRIGRVFFQEAYLTVDYERWQFSVCQAKFGANLVSTNDTDIVRIDSYLNNKISHTLIDDRKRSNATKMGIGIGAAIGGILVIGVAVYIYIRKRRVASCEQGEKLADTGSNSDSGAPAPAPAELHGNSEHGPEMASDTSHVIFELPAFGPAELDAGPVYFAEGNENKRSSRYSDTLSSIPASLSSKVTESSDEDDPAALTGHDGPPKYTPQK</sequence>
<gene>
    <name evidence="5" type="ORF">BDV28DRAFT_99251</name>
</gene>
<feature type="chain" id="PRO_5024812576" evidence="3">
    <location>
        <begin position="21"/>
        <end position="573"/>
    </location>
</feature>
<evidence type="ECO:0000313" key="5">
    <source>
        <dbReference type="EMBL" id="KAE8353845.1"/>
    </source>
</evidence>
<dbReference type="InterPro" id="IPR021109">
    <property type="entry name" value="Peptidase_aspartic_dom_sf"/>
</dbReference>
<evidence type="ECO:0000256" key="2">
    <source>
        <dbReference type="SAM" id="Phobius"/>
    </source>
</evidence>
<proteinExistence type="predicted"/>
<keyword evidence="2" id="KW-1133">Transmembrane helix</keyword>
<dbReference type="Proteomes" id="UP000327118">
    <property type="component" value="Unassembled WGS sequence"/>
</dbReference>
<evidence type="ECO:0000256" key="1">
    <source>
        <dbReference type="SAM" id="MobiDB-lite"/>
    </source>
</evidence>
<dbReference type="EMBL" id="ML739087">
    <property type="protein sequence ID" value="KAE8353845.1"/>
    <property type="molecule type" value="Genomic_DNA"/>
</dbReference>
<keyword evidence="6" id="KW-1185">Reference proteome</keyword>
<dbReference type="AlphaFoldDB" id="A0A5N6Z891"/>
<dbReference type="OrthoDB" id="4074350at2759"/>
<feature type="region of interest" description="Disordered" evidence="1">
    <location>
        <begin position="465"/>
        <end position="496"/>
    </location>
</feature>
<evidence type="ECO:0000256" key="3">
    <source>
        <dbReference type="SAM" id="SignalP"/>
    </source>
</evidence>
<dbReference type="PROSITE" id="PS51767">
    <property type="entry name" value="PEPTIDASE_A1"/>
    <property type="match status" value="1"/>
</dbReference>
<feature type="region of interest" description="Disordered" evidence="1">
    <location>
        <begin position="526"/>
        <end position="573"/>
    </location>
</feature>